<accession>A0A565A4Q4</accession>
<dbReference type="InterPro" id="IPR008780">
    <property type="entry name" value="Plasmodium_Vir"/>
</dbReference>
<organism evidence="1">
    <name type="scientific">Plasmodium vivax</name>
    <name type="common">malaria parasite P. vivax</name>
    <dbReference type="NCBI Taxonomy" id="5855"/>
    <lineage>
        <taxon>Eukaryota</taxon>
        <taxon>Sar</taxon>
        <taxon>Alveolata</taxon>
        <taxon>Apicomplexa</taxon>
        <taxon>Aconoidasida</taxon>
        <taxon>Haemosporida</taxon>
        <taxon>Plasmodiidae</taxon>
        <taxon>Plasmodium</taxon>
        <taxon>Plasmodium (Plasmodium)</taxon>
    </lineage>
</organism>
<proteinExistence type="predicted"/>
<dbReference type="Proteomes" id="UP000220605">
    <property type="component" value="Unassembled WGS sequence"/>
</dbReference>
<dbReference type="VEuPathDB" id="PlasmoDB:PVW1_140082300"/>
<dbReference type="Pfam" id="PF05795">
    <property type="entry name" value="Plasmodium_Vir"/>
    <property type="match status" value="1"/>
</dbReference>
<dbReference type="VEuPathDB" id="PlasmoDB:PVX_007585"/>
<dbReference type="VEuPathDB" id="PlasmoDB:PVP01_0002000"/>
<dbReference type="VEuPathDB" id="PlasmoDB:PVPAM_000018800"/>
<protein>
    <submittedName>
        <fullName evidence="1">VIR protein</fullName>
    </submittedName>
</protein>
<sequence length="437" mass="50769">MAPSTEQDPGYLFYRKYTDLKNEFKKKVKPNDTPSYWDDCLKHVNTISNEKLPYEQKIFKHLINHFSQFTIFNSHQASDCCKYINFWLNNEIRTSYGEVPSSKFSIFKDFAYKYSDVKYSNQIQSCKPYLNYLDDEKYKKITLLYDLYHKYDEIISPPTNPRSTACITLNLIIKHYNAVIEDYFKHDRALFDKLNNFKGLITKLNLDSISKCKWNLSLFEAPDEDKKRQDEQLKMEAKMLAERRSSPELRVEALDTTQTQLQQELTKSPQVQEETISVETHTEYDNHRESTNHHARYNHRTEMDSINEISPPHEAPHVGLFPKRPQLQLKGQEYVQPPEFSNDVAKDSSTILSSITGFINEVEPAPILGVSGGMGALFLLFKYTPVGTFFREGRRINNRIPRTFYGQIAGGLAGYDDFYEGGFGPGPINISYRPELE</sequence>
<dbReference type="AlphaFoldDB" id="A0A565A4Q4"/>
<dbReference type="OrthoDB" id="10414183at2759"/>
<dbReference type="EMBL" id="FLZR02000003">
    <property type="protein sequence ID" value="VUZ99485.1"/>
    <property type="molecule type" value="Genomic_DNA"/>
</dbReference>
<gene>
    <name evidence="1" type="ORF">PVP01_0002000</name>
</gene>
<evidence type="ECO:0000313" key="1">
    <source>
        <dbReference type="EMBL" id="VUZ99485.1"/>
    </source>
</evidence>
<reference evidence="1" key="1">
    <citation type="submission" date="2016-07" db="EMBL/GenBank/DDBJ databases">
        <authorList>
            <consortium name="Pathogen Informatics"/>
        </authorList>
    </citation>
    <scope>NUCLEOTIDE SEQUENCE</scope>
</reference>
<name>A0A565A4Q4_PLAVI</name>